<reference evidence="1" key="1">
    <citation type="submission" date="2020-09" db="EMBL/GenBank/DDBJ databases">
        <title>Leviviricetes taxonomy.</title>
        <authorList>
            <person name="Stockdale S.R."/>
            <person name="Callanan J."/>
            <person name="Adriaenssens E.M."/>
            <person name="Kuhn J.H."/>
            <person name="Rumnieks J."/>
            <person name="Shkoporov A."/>
            <person name="Draper L.A."/>
            <person name="Ross P."/>
            <person name="Hill C."/>
        </authorList>
    </citation>
    <scope>NUCLEOTIDE SEQUENCE</scope>
</reference>
<dbReference type="EMBL" id="BK014094">
    <property type="protein sequence ID" value="DAD52405.1"/>
    <property type="molecule type" value="Genomic_RNA"/>
</dbReference>
<gene>
    <name evidence="1" type="primary">SRR5466725_2_1</name>
</gene>
<evidence type="ECO:0000313" key="1">
    <source>
        <dbReference type="EMBL" id="DAD52405.1"/>
    </source>
</evidence>
<evidence type="ECO:0000313" key="2">
    <source>
        <dbReference type="Proteomes" id="UP000676278"/>
    </source>
</evidence>
<keyword evidence="2" id="KW-1185">Reference proteome</keyword>
<organism evidence="1 2">
    <name type="scientific">ssRNA phage SRR5466725_2</name>
    <dbReference type="NCBI Taxonomy" id="2786418"/>
    <lineage>
        <taxon>Viruses</taxon>
        <taxon>Riboviria</taxon>
        <taxon>Orthornavirae</taxon>
        <taxon>Lenarviricota</taxon>
        <taxon>Leviviricetes</taxon>
        <taxon>Norzivirales</taxon>
        <taxon>Atkinsviridae</taxon>
        <taxon>Wahbolevirus</taxon>
        <taxon>Wahbolevirus lutadaptatum</taxon>
    </lineage>
</organism>
<dbReference type="RefSeq" id="YP_010768985.1">
    <property type="nucleotide sequence ID" value="NC_073846.1"/>
</dbReference>
<proteinExistence type="predicted"/>
<name>A0A8S5L4Z3_9VIRU</name>
<dbReference type="KEGG" id="vg:80397876"/>
<accession>A0A8S5L4Z3</accession>
<dbReference type="GeneID" id="80397876"/>
<dbReference type="Proteomes" id="UP000676278">
    <property type="component" value="Segment"/>
</dbReference>
<protein>
    <submittedName>
        <fullName evidence="1">Uncharacterized protein</fullName>
    </submittedName>
</protein>
<sequence>MTVTLITARINDVFQYRNFPDMTLEEAEALNCQWYYTPSTGYWVKTNYKFVQLITAGWAGGARLRTKNLPLDRALAYVNKLFSGNWIDVDNYNTMYTLIDFLLQDHTPYWEDIVSRPGQGALNQYALVVEDGGASLLSQDPEAQPRNEVLDMEWESLPVKPLY</sequence>